<sequence length="241" mass="27430">MMYIKHINQTDRLCQSDPRQLPRLATRLSSRLPMSVKLSRQRTVSCLAAALFGRLWCSQTLLHPMAKDQDSPKPRAALLLIDMQKAFTTGSWASYFGGRKEVTDIERACEEAAILLKSGRLPSETPILCTKCYLDRAQDEPYLEILEPLLRKRPCIHKPTMDVTYNPAFFQWLHEQVEKLRVVVDLKLCGARTENFQPTAEAAPVLVQIYGRELCRGKSAVDLAVVQMKRAGVEVLEGWDW</sequence>
<reference evidence="1 2" key="1">
    <citation type="submission" date="2024-02" db="EMBL/GenBank/DDBJ databases">
        <authorList>
            <person name="Chen Y."/>
            <person name="Shah S."/>
            <person name="Dougan E. K."/>
            <person name="Thang M."/>
            <person name="Chan C."/>
        </authorList>
    </citation>
    <scope>NUCLEOTIDE SEQUENCE [LARGE SCALE GENOMIC DNA]</scope>
</reference>
<comment type="caution">
    <text evidence="1">The sequence shown here is derived from an EMBL/GenBank/DDBJ whole genome shotgun (WGS) entry which is preliminary data.</text>
</comment>
<evidence type="ECO:0000313" key="2">
    <source>
        <dbReference type="Proteomes" id="UP001642484"/>
    </source>
</evidence>
<evidence type="ECO:0008006" key="3">
    <source>
        <dbReference type="Google" id="ProtNLM"/>
    </source>
</evidence>
<protein>
    <recommendedName>
        <fullName evidence="3">Isochorismatase-like domain-containing protein</fullName>
    </recommendedName>
</protein>
<dbReference type="Proteomes" id="UP001642484">
    <property type="component" value="Unassembled WGS sequence"/>
</dbReference>
<keyword evidence="2" id="KW-1185">Reference proteome</keyword>
<dbReference type="Gene3D" id="3.40.50.850">
    <property type="entry name" value="Isochorismatase-like"/>
    <property type="match status" value="1"/>
</dbReference>
<dbReference type="SUPFAM" id="SSF52499">
    <property type="entry name" value="Isochorismatase-like hydrolases"/>
    <property type="match status" value="1"/>
</dbReference>
<proteinExistence type="predicted"/>
<gene>
    <name evidence="1" type="ORF">CCMP2556_LOCUS43321</name>
</gene>
<accession>A0ABP0QPG7</accession>
<dbReference type="EMBL" id="CAXAMN010024806">
    <property type="protein sequence ID" value="CAK9090106.1"/>
    <property type="molecule type" value="Genomic_DNA"/>
</dbReference>
<dbReference type="InterPro" id="IPR036380">
    <property type="entry name" value="Isochorismatase-like_sf"/>
</dbReference>
<organism evidence="1 2">
    <name type="scientific">Durusdinium trenchii</name>
    <dbReference type="NCBI Taxonomy" id="1381693"/>
    <lineage>
        <taxon>Eukaryota</taxon>
        <taxon>Sar</taxon>
        <taxon>Alveolata</taxon>
        <taxon>Dinophyceae</taxon>
        <taxon>Suessiales</taxon>
        <taxon>Symbiodiniaceae</taxon>
        <taxon>Durusdinium</taxon>
    </lineage>
</organism>
<name>A0ABP0QPG7_9DINO</name>
<evidence type="ECO:0000313" key="1">
    <source>
        <dbReference type="EMBL" id="CAK9090106.1"/>
    </source>
</evidence>